<dbReference type="AlphaFoldDB" id="A0A6C0E261"/>
<proteinExistence type="predicted"/>
<dbReference type="EMBL" id="MN739721">
    <property type="protein sequence ID" value="QHT22822.1"/>
    <property type="molecule type" value="Genomic_DNA"/>
</dbReference>
<organism evidence="1">
    <name type="scientific">viral metagenome</name>
    <dbReference type="NCBI Taxonomy" id="1070528"/>
    <lineage>
        <taxon>unclassified sequences</taxon>
        <taxon>metagenomes</taxon>
        <taxon>organismal metagenomes</taxon>
    </lineage>
</organism>
<evidence type="ECO:0000313" key="1">
    <source>
        <dbReference type="EMBL" id="QHT22822.1"/>
    </source>
</evidence>
<accession>A0A6C0E261</accession>
<protein>
    <submittedName>
        <fullName evidence="1">Uncharacterized protein</fullName>
    </submittedName>
</protein>
<sequence length="195" mass="23111">MNQNIIQQITIDCLVSKEQKKQMLLSNNGTNLYNKKDKRFYRRRILNLTKEMLLNNYSDDLLWDVKESFNNYVKTCIGYFKIKDETDIIQEDYHEVYQKDGLLDEITSQQLNESDDIVTPEEADKLMMRSIKLNKLPLDDFVTVVRTKPIKQLILPKQKDINLQDIKLKQKGIVKKNNIHTPYKSENENKKEDIP</sequence>
<reference evidence="1" key="1">
    <citation type="journal article" date="2020" name="Nature">
        <title>Giant virus diversity and host interactions through global metagenomics.</title>
        <authorList>
            <person name="Schulz F."/>
            <person name="Roux S."/>
            <person name="Paez-Espino D."/>
            <person name="Jungbluth S."/>
            <person name="Walsh D.A."/>
            <person name="Denef V.J."/>
            <person name="McMahon K.D."/>
            <person name="Konstantinidis K.T."/>
            <person name="Eloe-Fadrosh E.A."/>
            <person name="Kyrpides N.C."/>
            <person name="Woyke T."/>
        </authorList>
    </citation>
    <scope>NUCLEOTIDE SEQUENCE</scope>
    <source>
        <strain evidence="1">GVMAG-M-3300023179-114</strain>
    </source>
</reference>
<name>A0A6C0E261_9ZZZZ</name>